<gene>
    <name evidence="1" type="ORF">A3A13_00120</name>
</gene>
<protein>
    <submittedName>
        <fullName evidence="1">Uncharacterized protein</fullName>
    </submittedName>
</protein>
<dbReference type="AlphaFoldDB" id="A0A1F8GE85"/>
<sequence>MGTWMWWDVDDLKKCVSTLPLDETVKKHLKNIAYKLSDQECVWLRKKLQLELQYRSPSDFRRYVNNHILPRYGIIVRVPSDSLEVRLGRAIGVFLREFFRK</sequence>
<evidence type="ECO:0000313" key="2">
    <source>
        <dbReference type="Proteomes" id="UP000178911"/>
    </source>
</evidence>
<evidence type="ECO:0000313" key="1">
    <source>
        <dbReference type="EMBL" id="OGN23702.1"/>
    </source>
</evidence>
<accession>A0A1F8GE85</accession>
<proteinExistence type="predicted"/>
<dbReference type="EMBL" id="MGKJ01000016">
    <property type="protein sequence ID" value="OGN23702.1"/>
    <property type="molecule type" value="Genomic_DNA"/>
</dbReference>
<name>A0A1F8GE85_9BACT</name>
<comment type="caution">
    <text evidence="1">The sequence shown here is derived from an EMBL/GenBank/DDBJ whole genome shotgun (WGS) entry which is preliminary data.</text>
</comment>
<dbReference type="Proteomes" id="UP000178911">
    <property type="component" value="Unassembled WGS sequence"/>
</dbReference>
<reference evidence="1 2" key="1">
    <citation type="journal article" date="2016" name="Nat. Commun.">
        <title>Thousands of microbial genomes shed light on interconnected biogeochemical processes in an aquifer system.</title>
        <authorList>
            <person name="Anantharaman K."/>
            <person name="Brown C.T."/>
            <person name="Hug L.A."/>
            <person name="Sharon I."/>
            <person name="Castelle C.J."/>
            <person name="Probst A.J."/>
            <person name="Thomas B.C."/>
            <person name="Singh A."/>
            <person name="Wilkins M.J."/>
            <person name="Karaoz U."/>
            <person name="Brodie E.L."/>
            <person name="Williams K.H."/>
            <person name="Hubbard S.S."/>
            <person name="Banfield J.F."/>
        </authorList>
    </citation>
    <scope>NUCLEOTIDE SEQUENCE [LARGE SCALE GENOMIC DNA]</scope>
</reference>
<organism evidence="1 2">
    <name type="scientific">Candidatus Yanofskybacteria bacterium RIFCSPLOWO2_01_FULL_43_22</name>
    <dbReference type="NCBI Taxonomy" id="1802695"/>
    <lineage>
        <taxon>Bacteria</taxon>
        <taxon>Candidatus Yanofskyibacteriota</taxon>
    </lineage>
</organism>